<reference evidence="6 7" key="1">
    <citation type="submission" date="2016-11" db="EMBL/GenBank/DDBJ databases">
        <authorList>
            <person name="Jaros S."/>
            <person name="Januszkiewicz K."/>
            <person name="Wedrychowicz H."/>
        </authorList>
    </citation>
    <scope>NUCLEOTIDE SEQUENCE [LARGE SCALE GENOMIC DNA]</scope>
    <source>
        <strain evidence="6 7">DSM 100565</strain>
    </source>
</reference>
<dbReference type="Gene3D" id="3.90.400.10">
    <property type="entry name" value="Oligo-1,6-glucosidase, Domain 2"/>
    <property type="match status" value="1"/>
</dbReference>
<evidence type="ECO:0000259" key="5">
    <source>
        <dbReference type="SMART" id="SM00642"/>
    </source>
</evidence>
<dbReference type="InterPro" id="IPR006047">
    <property type="entry name" value="GH13_cat_dom"/>
</dbReference>
<proteinExistence type="inferred from homology"/>
<dbReference type="GO" id="GO:0009313">
    <property type="term" value="P:oligosaccharide catabolic process"/>
    <property type="evidence" value="ECO:0007669"/>
    <property type="project" value="TreeGrafter"/>
</dbReference>
<accession>A0A1M6CBL5</accession>
<dbReference type="PANTHER" id="PTHR10357:SF179">
    <property type="entry name" value="NEUTRAL AND BASIC AMINO ACID TRANSPORT PROTEIN RBAT"/>
    <property type="match status" value="1"/>
</dbReference>
<dbReference type="InterPro" id="IPR045857">
    <property type="entry name" value="O16G_dom_2"/>
</dbReference>
<dbReference type="EMBL" id="FQYO01000002">
    <property type="protein sequence ID" value="SHI58425.1"/>
    <property type="molecule type" value="Genomic_DNA"/>
</dbReference>
<dbReference type="Pfam" id="PF00128">
    <property type="entry name" value="Alpha-amylase"/>
    <property type="match status" value="1"/>
</dbReference>
<sequence>MAETTTQAAGREWWRDAVIYQIYPRSFQDENGDGIGDLPGITRRLDHVAGLGVDAIWLSPFFRSPDRDMGYDVSGYTEVSPLYGTIEDFDALVERAHALGLKVIIDQVLSHTSDQHPWFEESRASRDNPKADWYVWADPKEDGTPPNNWLSIFGGSAWQFDTRRRQYYLHNFAVQQPDINFHCRAAVDALLETMEFWLKRGVDGFRLDTANFYVHDAKLRDNPPAPRESFPTNPYEAQDQVHSKTQPENLDILRRFRGLTDRYDDRMMVGEVGEMGMRQVEIMGEYTEGRDKLHMAYSFAMLSHDKSAAHFRDTISAFQTYAPHGWPCWSFSNHDVTRHVSRWTPGGRTHSEDRATADAVARQSIAMLVSFPGTLGIYQGEELGQVETDIAFDELQDTANIDFWPDYKGRDGCRTPMVWEAEAPNAGFSTGTPWLPVKAPQAARAVDRQGNDGVMAAYRAALAWRKQRDELRLGGTSFPDVPEPVLAVARSHAGRCLTGVFNLGPDPVTLSVDGASGTAGPVAGEWSGSAAGNRLVLPGWGYAYLEGAAPPDLQAE</sequence>
<dbReference type="Gene3D" id="3.20.20.80">
    <property type="entry name" value="Glycosidases"/>
    <property type="match status" value="2"/>
</dbReference>
<feature type="region of interest" description="Disordered" evidence="4">
    <location>
        <begin position="223"/>
        <end position="244"/>
    </location>
</feature>
<evidence type="ECO:0000256" key="1">
    <source>
        <dbReference type="ARBA" id="ARBA00008061"/>
    </source>
</evidence>
<dbReference type="SUPFAM" id="SSF51445">
    <property type="entry name" value="(Trans)glycosidases"/>
    <property type="match status" value="1"/>
</dbReference>
<evidence type="ECO:0000313" key="7">
    <source>
        <dbReference type="Proteomes" id="UP000184292"/>
    </source>
</evidence>
<dbReference type="InterPro" id="IPR017853">
    <property type="entry name" value="GH"/>
</dbReference>
<dbReference type="Proteomes" id="UP000184292">
    <property type="component" value="Unassembled WGS sequence"/>
</dbReference>
<keyword evidence="7" id="KW-1185">Reference proteome</keyword>
<evidence type="ECO:0000313" key="6">
    <source>
        <dbReference type="EMBL" id="SHI58425.1"/>
    </source>
</evidence>
<dbReference type="CDD" id="cd11330">
    <property type="entry name" value="AmyAc_OligoGlu"/>
    <property type="match status" value="1"/>
</dbReference>
<gene>
    <name evidence="6" type="ORF">SAMN05444417_1112</name>
</gene>
<dbReference type="OrthoDB" id="9805159at2"/>
<organism evidence="6 7">
    <name type="scientific">Wenxinia saemankumensis</name>
    <dbReference type="NCBI Taxonomy" id="1447782"/>
    <lineage>
        <taxon>Bacteria</taxon>
        <taxon>Pseudomonadati</taxon>
        <taxon>Pseudomonadota</taxon>
        <taxon>Alphaproteobacteria</taxon>
        <taxon>Rhodobacterales</taxon>
        <taxon>Roseobacteraceae</taxon>
        <taxon>Wenxinia</taxon>
    </lineage>
</organism>
<evidence type="ECO:0000256" key="4">
    <source>
        <dbReference type="SAM" id="MobiDB-lite"/>
    </source>
</evidence>
<keyword evidence="2" id="KW-0378">Hydrolase</keyword>
<dbReference type="RefSeq" id="WP_073326820.1">
    <property type="nucleotide sequence ID" value="NZ_FQYO01000002.1"/>
</dbReference>
<protein>
    <submittedName>
        <fullName evidence="6">Alpha-glucosidase</fullName>
    </submittedName>
</protein>
<dbReference type="GO" id="GO:0004556">
    <property type="term" value="F:alpha-amylase activity"/>
    <property type="evidence" value="ECO:0007669"/>
    <property type="project" value="TreeGrafter"/>
</dbReference>
<dbReference type="InterPro" id="IPR013780">
    <property type="entry name" value="Glyco_hydro_b"/>
</dbReference>
<dbReference type="SMART" id="SM00642">
    <property type="entry name" value="Aamy"/>
    <property type="match status" value="1"/>
</dbReference>
<evidence type="ECO:0000256" key="2">
    <source>
        <dbReference type="ARBA" id="ARBA00022801"/>
    </source>
</evidence>
<dbReference type="Gene3D" id="2.60.40.1180">
    <property type="entry name" value="Golgi alpha-mannosidase II"/>
    <property type="match status" value="1"/>
</dbReference>
<keyword evidence="3" id="KW-0326">Glycosidase</keyword>
<dbReference type="AlphaFoldDB" id="A0A1M6CBL5"/>
<comment type="similarity">
    <text evidence="1">Belongs to the glycosyl hydrolase 13 family.</text>
</comment>
<name>A0A1M6CBL5_9RHOB</name>
<dbReference type="STRING" id="1447782.SAMN05444417_1112"/>
<dbReference type="FunFam" id="3.90.400.10:FF:000002">
    <property type="entry name" value="Sucrose isomerase"/>
    <property type="match status" value="1"/>
</dbReference>
<evidence type="ECO:0000256" key="3">
    <source>
        <dbReference type="ARBA" id="ARBA00023295"/>
    </source>
</evidence>
<dbReference type="PANTHER" id="PTHR10357">
    <property type="entry name" value="ALPHA-AMYLASE FAMILY MEMBER"/>
    <property type="match status" value="1"/>
</dbReference>
<feature type="domain" description="Glycosyl hydrolase family 13 catalytic" evidence="5">
    <location>
        <begin position="21"/>
        <end position="414"/>
    </location>
</feature>